<keyword evidence="2" id="KW-0560">Oxidoreductase</keyword>
<sequence>MATTTHDFTGRTVIVTGAGRGIGLALARYFHAAGAVVWLVGRDAEAIKQAAHDLDGARIARADVTRSPDVERVVLDVVADTGRVDVLINNAGVLRDRVLWKLTDEDWETVQAVHLGGTFRFMRACVPHFRAQGRGRVVNVTSYAGLHGNVGQAAYAAAKAGVIGLTKTAAKELVRFGTTVNAISPVAETRMITSLSERAGDQLRSLIPAGRFAPPEDICAAAGFLASDEAHYVTGVVLPVDGGMSI</sequence>
<evidence type="ECO:0000313" key="5">
    <source>
        <dbReference type="Proteomes" id="UP000262882"/>
    </source>
</evidence>
<comment type="similarity">
    <text evidence="1">Belongs to the short-chain dehydrogenases/reductases (SDR) family.</text>
</comment>
<dbReference type="InterPro" id="IPR050259">
    <property type="entry name" value="SDR"/>
</dbReference>
<dbReference type="RefSeq" id="WP_117398907.1">
    <property type="nucleotide sequence ID" value="NZ_QVNQ01000002.1"/>
</dbReference>
<reference evidence="4 5" key="1">
    <citation type="submission" date="2018-08" db="EMBL/GenBank/DDBJ databases">
        <title>Actinomadura spongicola sp. nov., isolated from marine sponge Leucetta chagosensis.</title>
        <authorList>
            <person name="Li L."/>
            <person name="Lin H.W."/>
        </authorList>
    </citation>
    <scope>NUCLEOTIDE SEQUENCE [LARGE SCALE GENOMIC DNA]</scope>
    <source>
        <strain evidence="4 5">LHW52907</strain>
    </source>
</reference>
<evidence type="ECO:0000256" key="2">
    <source>
        <dbReference type="ARBA" id="ARBA00023002"/>
    </source>
</evidence>
<gene>
    <name evidence="4" type="ORF">D0T12_08690</name>
</gene>
<dbReference type="PRINTS" id="PR00080">
    <property type="entry name" value="SDRFAMILY"/>
</dbReference>
<dbReference type="PRINTS" id="PR00081">
    <property type="entry name" value="GDHRDH"/>
</dbReference>
<dbReference type="GO" id="GO:0016491">
    <property type="term" value="F:oxidoreductase activity"/>
    <property type="evidence" value="ECO:0007669"/>
    <property type="project" value="UniProtKB-KW"/>
</dbReference>
<accession>A0A372GMQ4</accession>
<feature type="domain" description="Ketoreductase" evidence="3">
    <location>
        <begin position="11"/>
        <end position="189"/>
    </location>
</feature>
<protein>
    <submittedName>
        <fullName evidence="4">SDR family oxidoreductase</fullName>
    </submittedName>
</protein>
<dbReference type="FunFam" id="3.40.50.720:FF:000173">
    <property type="entry name" value="3-oxoacyl-[acyl-carrier protein] reductase"/>
    <property type="match status" value="1"/>
</dbReference>
<dbReference type="SUPFAM" id="SSF51735">
    <property type="entry name" value="NAD(P)-binding Rossmann-fold domains"/>
    <property type="match status" value="1"/>
</dbReference>
<evidence type="ECO:0000259" key="3">
    <source>
        <dbReference type="SMART" id="SM00822"/>
    </source>
</evidence>
<dbReference type="EMBL" id="QVNQ01000002">
    <property type="protein sequence ID" value="RFS86625.1"/>
    <property type="molecule type" value="Genomic_DNA"/>
</dbReference>
<dbReference type="SMART" id="SM00822">
    <property type="entry name" value="PKS_KR"/>
    <property type="match status" value="1"/>
</dbReference>
<dbReference type="GO" id="GO:0032787">
    <property type="term" value="P:monocarboxylic acid metabolic process"/>
    <property type="evidence" value="ECO:0007669"/>
    <property type="project" value="UniProtKB-ARBA"/>
</dbReference>
<dbReference type="InterPro" id="IPR057326">
    <property type="entry name" value="KR_dom"/>
</dbReference>
<comment type="caution">
    <text evidence="4">The sequence shown here is derived from an EMBL/GenBank/DDBJ whole genome shotgun (WGS) entry which is preliminary data.</text>
</comment>
<dbReference type="PANTHER" id="PTHR42879:SF2">
    <property type="entry name" value="3-OXOACYL-[ACYL-CARRIER-PROTEIN] REDUCTASE FABG"/>
    <property type="match status" value="1"/>
</dbReference>
<dbReference type="Gene3D" id="3.40.50.720">
    <property type="entry name" value="NAD(P)-binding Rossmann-like Domain"/>
    <property type="match status" value="1"/>
</dbReference>
<proteinExistence type="inferred from homology"/>
<dbReference type="InterPro" id="IPR036291">
    <property type="entry name" value="NAD(P)-bd_dom_sf"/>
</dbReference>
<keyword evidence="5" id="KW-1185">Reference proteome</keyword>
<dbReference type="Proteomes" id="UP000262882">
    <property type="component" value="Unassembled WGS sequence"/>
</dbReference>
<evidence type="ECO:0000313" key="4">
    <source>
        <dbReference type="EMBL" id="RFS86625.1"/>
    </source>
</evidence>
<dbReference type="InterPro" id="IPR002347">
    <property type="entry name" value="SDR_fam"/>
</dbReference>
<dbReference type="InterPro" id="IPR020904">
    <property type="entry name" value="Sc_DH/Rdtase_CS"/>
</dbReference>
<dbReference type="PANTHER" id="PTHR42879">
    <property type="entry name" value="3-OXOACYL-(ACYL-CARRIER-PROTEIN) REDUCTASE"/>
    <property type="match status" value="1"/>
</dbReference>
<name>A0A372GMQ4_9ACTN</name>
<dbReference type="PROSITE" id="PS00061">
    <property type="entry name" value="ADH_SHORT"/>
    <property type="match status" value="1"/>
</dbReference>
<evidence type="ECO:0000256" key="1">
    <source>
        <dbReference type="ARBA" id="ARBA00006484"/>
    </source>
</evidence>
<organism evidence="4 5">
    <name type="scientific">Actinomadura spongiicola</name>
    <dbReference type="NCBI Taxonomy" id="2303421"/>
    <lineage>
        <taxon>Bacteria</taxon>
        <taxon>Bacillati</taxon>
        <taxon>Actinomycetota</taxon>
        <taxon>Actinomycetes</taxon>
        <taxon>Streptosporangiales</taxon>
        <taxon>Thermomonosporaceae</taxon>
        <taxon>Actinomadura</taxon>
    </lineage>
</organism>
<dbReference type="Pfam" id="PF13561">
    <property type="entry name" value="adh_short_C2"/>
    <property type="match status" value="1"/>
</dbReference>
<dbReference type="OrthoDB" id="9808187at2"/>
<dbReference type="AlphaFoldDB" id="A0A372GMQ4"/>